<protein>
    <recommendedName>
        <fullName evidence="3 6">peptidylprolyl isomerase</fullName>
        <ecNumber evidence="3 6">5.2.1.8</ecNumber>
    </recommendedName>
</protein>
<dbReference type="PROSITE" id="PS50059">
    <property type="entry name" value="FKBP_PPIASE"/>
    <property type="match status" value="2"/>
</dbReference>
<proteinExistence type="inferred from homology"/>
<dbReference type="Pfam" id="PF00254">
    <property type="entry name" value="FKBP_C"/>
    <property type="match status" value="2"/>
</dbReference>
<feature type="domain" description="PPIase FKBP-type" evidence="8">
    <location>
        <begin position="217"/>
        <end position="324"/>
    </location>
</feature>
<dbReference type="PANTHER" id="PTHR43811:SF19">
    <property type="entry name" value="39 KDA FK506-BINDING NUCLEAR PROTEIN"/>
    <property type="match status" value="1"/>
</dbReference>
<evidence type="ECO:0000256" key="3">
    <source>
        <dbReference type="ARBA" id="ARBA00013194"/>
    </source>
</evidence>
<evidence type="ECO:0000256" key="7">
    <source>
        <dbReference type="SAM" id="SignalP"/>
    </source>
</evidence>
<dbReference type="GO" id="GO:0003755">
    <property type="term" value="F:peptidyl-prolyl cis-trans isomerase activity"/>
    <property type="evidence" value="ECO:0007669"/>
    <property type="project" value="UniProtKB-KW"/>
</dbReference>
<feature type="signal peptide" evidence="7">
    <location>
        <begin position="1"/>
        <end position="22"/>
    </location>
</feature>
<gene>
    <name evidence="9" type="primary">fklB</name>
    <name evidence="9" type="ORF">ADICEAN_03762</name>
</gene>
<keyword evidence="7" id="KW-0732">Signal</keyword>
<evidence type="ECO:0000256" key="4">
    <source>
        <dbReference type="ARBA" id="ARBA00023110"/>
    </source>
</evidence>
<dbReference type="Gene3D" id="3.10.50.40">
    <property type="match status" value="2"/>
</dbReference>
<comment type="similarity">
    <text evidence="2">Belongs to the FKBP-type PPIase family.</text>
</comment>
<keyword evidence="10" id="KW-1185">Reference proteome</keyword>
<evidence type="ECO:0000256" key="5">
    <source>
        <dbReference type="ARBA" id="ARBA00023235"/>
    </source>
</evidence>
<evidence type="ECO:0000256" key="2">
    <source>
        <dbReference type="ARBA" id="ARBA00006577"/>
    </source>
</evidence>
<dbReference type="eggNOG" id="COG0545">
    <property type="taxonomic scope" value="Bacteria"/>
</dbReference>
<dbReference type="OrthoDB" id="9814548at2"/>
<dbReference type="SUPFAM" id="SSF54534">
    <property type="entry name" value="FKBP-like"/>
    <property type="match status" value="2"/>
</dbReference>
<organism evidence="9 10">
    <name type="scientific">Cesiribacter andamanensis AMV16</name>
    <dbReference type="NCBI Taxonomy" id="1279009"/>
    <lineage>
        <taxon>Bacteria</taxon>
        <taxon>Pseudomonadati</taxon>
        <taxon>Bacteroidota</taxon>
        <taxon>Cytophagia</taxon>
        <taxon>Cytophagales</taxon>
        <taxon>Cesiribacteraceae</taxon>
        <taxon>Cesiribacter</taxon>
    </lineage>
</organism>
<name>M7MXD9_9BACT</name>
<sequence>MKKNWILWSLLGCLLLALPACKKDEDEDGTAALRALLAQQDKQIVDYLNSRNIEPVHDDLKIYREVLKLDPNGEDIEEGDVILLHYKISLLDGTLIASTEGQDPVLVTYDPSRSYVPRTSLYRGLGYLNVGDRYRFYAPSPYAYATFTDGDKLPENSIIVMELEAVGVYHTLEEIHEVELATIANWIENENIETTELEGGLQKQVLQAGTGAQPVNGDSASVYYKGYYLSKEVFDQKLEGTTFTFKVGANAVVSGFDQAVKSMQVGEKARFILPSRLAYGRNGVFAFPQAYFEDFKKAGLILNSASPIPPFSILVFEIELVSKK</sequence>
<evidence type="ECO:0000259" key="8">
    <source>
        <dbReference type="PROSITE" id="PS50059"/>
    </source>
</evidence>
<accession>M7MXD9</accession>
<dbReference type="STRING" id="1279009.ADICEAN_03762"/>
<comment type="caution">
    <text evidence="9">The sequence shown here is derived from an EMBL/GenBank/DDBJ whole genome shotgun (WGS) entry which is preliminary data.</text>
</comment>
<dbReference type="EMBL" id="AODQ01000145">
    <property type="protein sequence ID" value="EMR01108.1"/>
    <property type="molecule type" value="Genomic_DNA"/>
</dbReference>
<keyword evidence="4 6" id="KW-0697">Rotamase</keyword>
<evidence type="ECO:0000256" key="1">
    <source>
        <dbReference type="ARBA" id="ARBA00000971"/>
    </source>
</evidence>
<feature type="chain" id="PRO_5004081693" description="peptidylprolyl isomerase" evidence="7">
    <location>
        <begin position="23"/>
        <end position="324"/>
    </location>
</feature>
<dbReference type="Proteomes" id="UP000011910">
    <property type="component" value="Unassembled WGS sequence"/>
</dbReference>
<evidence type="ECO:0000313" key="10">
    <source>
        <dbReference type="Proteomes" id="UP000011910"/>
    </source>
</evidence>
<dbReference type="PANTHER" id="PTHR43811">
    <property type="entry name" value="FKBP-TYPE PEPTIDYL-PROLYL CIS-TRANS ISOMERASE FKPA"/>
    <property type="match status" value="1"/>
</dbReference>
<comment type="catalytic activity">
    <reaction evidence="1 6">
        <text>[protein]-peptidylproline (omega=180) = [protein]-peptidylproline (omega=0)</text>
        <dbReference type="Rhea" id="RHEA:16237"/>
        <dbReference type="Rhea" id="RHEA-COMP:10747"/>
        <dbReference type="Rhea" id="RHEA-COMP:10748"/>
        <dbReference type="ChEBI" id="CHEBI:83833"/>
        <dbReference type="ChEBI" id="CHEBI:83834"/>
        <dbReference type="EC" id="5.2.1.8"/>
    </reaction>
</comment>
<reference evidence="9 10" key="1">
    <citation type="journal article" date="2013" name="Genome Announc.">
        <title>Draft Genome Sequence of Cesiribacter andamanensis Strain AMV16T, Isolated from a Soil Sample from a Mud Volcano in the Andaman Islands, India.</title>
        <authorList>
            <person name="Shivaji S."/>
            <person name="Ara S."/>
            <person name="Begum Z."/>
            <person name="Srinivas T.N."/>
            <person name="Singh A."/>
            <person name="Kumar Pinnaka A."/>
        </authorList>
    </citation>
    <scope>NUCLEOTIDE SEQUENCE [LARGE SCALE GENOMIC DNA]</scope>
    <source>
        <strain evidence="9 10">AMV16</strain>
    </source>
</reference>
<feature type="domain" description="PPIase FKBP-type" evidence="8">
    <location>
        <begin position="79"/>
        <end position="169"/>
    </location>
</feature>
<evidence type="ECO:0000256" key="6">
    <source>
        <dbReference type="PROSITE-ProRule" id="PRU00277"/>
    </source>
</evidence>
<dbReference type="InterPro" id="IPR001179">
    <property type="entry name" value="PPIase_FKBP_dom"/>
</dbReference>
<keyword evidence="5 6" id="KW-0413">Isomerase</keyword>
<dbReference type="RefSeq" id="WP_009197141.1">
    <property type="nucleotide sequence ID" value="NZ_AODQ01000145.1"/>
</dbReference>
<dbReference type="EC" id="5.2.1.8" evidence="3 6"/>
<dbReference type="InterPro" id="IPR046357">
    <property type="entry name" value="PPIase_dom_sf"/>
</dbReference>
<evidence type="ECO:0000313" key="9">
    <source>
        <dbReference type="EMBL" id="EMR01108.1"/>
    </source>
</evidence>
<dbReference type="AlphaFoldDB" id="M7MXD9"/>